<sequence length="197" mass="22728">MKVALTGASSTGKTTLIDRVLRLPSWPAELRRFLTADARSLLAELGHHGMDVMKPDETRSFQQAYFLRKRTIERDVVSFITDRSFVDVAAYWAVRDTAGMGQDERDELVTQCRQEAAKYDLHVYLPFGSIPFVSDGYRPTDLELHKAIDLQIRAFLDKWGLRYRVLETADLDERVDLLTNCTFREVIGGWRKLWGRE</sequence>
<reference evidence="2 3" key="1">
    <citation type="submission" date="2021-04" db="EMBL/GenBank/DDBJ databases">
        <authorList>
            <person name="Ivanova A."/>
        </authorList>
    </citation>
    <scope>NUCLEOTIDE SEQUENCE [LARGE SCALE GENOMIC DNA]</scope>
    <source>
        <strain evidence="2 3">G18</strain>
    </source>
</reference>
<accession>A0ABS5BNU1</accession>
<keyword evidence="2" id="KW-0547">Nucleotide-binding</keyword>
<name>A0ABS5BNU1_9BACT</name>
<proteinExistence type="predicted"/>
<dbReference type="GO" id="GO:0005524">
    <property type="term" value="F:ATP binding"/>
    <property type="evidence" value="ECO:0007669"/>
    <property type="project" value="UniProtKB-KW"/>
</dbReference>
<protein>
    <submittedName>
        <fullName evidence="2">ATP-binding protein</fullName>
    </submittedName>
</protein>
<dbReference type="SUPFAM" id="SSF52540">
    <property type="entry name" value="P-loop containing nucleoside triphosphate hydrolases"/>
    <property type="match status" value="1"/>
</dbReference>
<evidence type="ECO:0000259" key="1">
    <source>
        <dbReference type="Pfam" id="PF13521"/>
    </source>
</evidence>
<dbReference type="RefSeq" id="WP_210653418.1">
    <property type="nucleotide sequence ID" value="NZ_JAGKQQ010000001.1"/>
</dbReference>
<keyword evidence="2" id="KW-0067">ATP-binding</keyword>
<dbReference type="Gene3D" id="3.40.50.300">
    <property type="entry name" value="P-loop containing nucleotide triphosphate hydrolases"/>
    <property type="match status" value="1"/>
</dbReference>
<gene>
    <name evidence="2" type="ORF">J8F10_08585</name>
</gene>
<evidence type="ECO:0000313" key="3">
    <source>
        <dbReference type="Proteomes" id="UP000676565"/>
    </source>
</evidence>
<evidence type="ECO:0000313" key="2">
    <source>
        <dbReference type="EMBL" id="MBP3955335.1"/>
    </source>
</evidence>
<keyword evidence="3" id="KW-1185">Reference proteome</keyword>
<organism evidence="2 3">
    <name type="scientific">Gemmata palustris</name>
    <dbReference type="NCBI Taxonomy" id="2822762"/>
    <lineage>
        <taxon>Bacteria</taxon>
        <taxon>Pseudomonadati</taxon>
        <taxon>Planctomycetota</taxon>
        <taxon>Planctomycetia</taxon>
        <taxon>Gemmatales</taxon>
        <taxon>Gemmataceae</taxon>
        <taxon>Gemmata</taxon>
    </lineage>
</organism>
<feature type="domain" description="NadR/Ttd14 AAA" evidence="1">
    <location>
        <begin position="2"/>
        <end position="174"/>
    </location>
</feature>
<dbReference type="Pfam" id="PF13521">
    <property type="entry name" value="AAA_28"/>
    <property type="match status" value="1"/>
</dbReference>
<dbReference type="InterPro" id="IPR038727">
    <property type="entry name" value="NadR/Ttd14_AAA_dom"/>
</dbReference>
<dbReference type="InterPro" id="IPR027417">
    <property type="entry name" value="P-loop_NTPase"/>
</dbReference>
<comment type="caution">
    <text evidence="2">The sequence shown here is derived from an EMBL/GenBank/DDBJ whole genome shotgun (WGS) entry which is preliminary data.</text>
</comment>
<dbReference type="Proteomes" id="UP000676565">
    <property type="component" value="Unassembled WGS sequence"/>
</dbReference>
<dbReference type="EMBL" id="JAGKQQ010000001">
    <property type="protein sequence ID" value="MBP3955335.1"/>
    <property type="molecule type" value="Genomic_DNA"/>
</dbReference>